<accession>A0ABY3SRC2</accession>
<reference evidence="1 2" key="1">
    <citation type="journal article" date="2024" name="Int. J. Syst. Evol. Microbiol.">
        <title>Paenibacillus hexagrammi sp. nov., a novel bacterium isolated from the gut content of Hexagrammos agrammus.</title>
        <authorList>
            <person name="Jung H.K."/>
            <person name="Kim D.G."/>
            <person name="Zin H."/>
            <person name="Park J."/>
            <person name="Jung H."/>
            <person name="Kim Y.O."/>
            <person name="Kong H.J."/>
            <person name="Kim J.W."/>
            <person name="Kim Y.S."/>
        </authorList>
    </citation>
    <scope>NUCLEOTIDE SEQUENCE [LARGE SCALE GENOMIC DNA]</scope>
    <source>
        <strain evidence="1 2">YPD9-1</strain>
    </source>
</reference>
<dbReference type="RefSeq" id="WP_235123157.1">
    <property type="nucleotide sequence ID" value="NZ_CP090979.1"/>
</dbReference>
<keyword evidence="2" id="KW-1185">Reference proteome</keyword>
<dbReference type="EMBL" id="CP090979">
    <property type="protein sequence ID" value="UJF36607.1"/>
    <property type="molecule type" value="Genomic_DNA"/>
</dbReference>
<organism evidence="1 2">
    <name type="scientific">Paenibacillus hexagrammi</name>
    <dbReference type="NCBI Taxonomy" id="2908839"/>
    <lineage>
        <taxon>Bacteria</taxon>
        <taxon>Bacillati</taxon>
        <taxon>Bacillota</taxon>
        <taxon>Bacilli</taxon>
        <taxon>Bacillales</taxon>
        <taxon>Paenibacillaceae</taxon>
        <taxon>Paenibacillus</taxon>
    </lineage>
</organism>
<proteinExistence type="predicted"/>
<name>A0ABY3SRC2_9BACL</name>
<sequence length="114" mass="12911">MSKPIQVLANDNIYEWWTSNKSDSKRQDKIREAIEIGLRVLNGEAQIIESDRLAQYEAIESLIRQGFVLARGNVVRAELAVSEPVPESDNKPTVQKADLNPIAKLREQRKAIIN</sequence>
<gene>
    <name evidence="1" type="ORF">L0M14_30425</name>
</gene>
<geneLocation type="plasmid" evidence="1 2">
    <name>pYPD9-1</name>
</geneLocation>
<evidence type="ECO:0000313" key="2">
    <source>
        <dbReference type="Proteomes" id="UP001649230"/>
    </source>
</evidence>
<dbReference type="Proteomes" id="UP001649230">
    <property type="component" value="Plasmid pYPD9-1"/>
</dbReference>
<protein>
    <submittedName>
        <fullName evidence="1">Uncharacterized protein</fullName>
    </submittedName>
</protein>
<evidence type="ECO:0000313" key="1">
    <source>
        <dbReference type="EMBL" id="UJF36607.1"/>
    </source>
</evidence>
<keyword evidence="1" id="KW-0614">Plasmid</keyword>